<dbReference type="InterPro" id="IPR013728">
    <property type="entry name" value="BT_3987-like_N"/>
</dbReference>
<gene>
    <name evidence="4" type="ORF">GGR21_003663</name>
</gene>
<accession>A0A840CZB0</accession>
<dbReference type="Gene3D" id="2.60.40.1740">
    <property type="entry name" value="hypothetical protein (bacova_03559)"/>
    <property type="match status" value="1"/>
</dbReference>
<name>A0A840CZB0_9BACT</name>
<keyword evidence="1" id="KW-0732">Signal</keyword>
<dbReference type="Proteomes" id="UP000555103">
    <property type="component" value="Unassembled WGS sequence"/>
</dbReference>
<organism evidence="4 5">
    <name type="scientific">Dysgonomonas hofstadii</name>
    <dbReference type="NCBI Taxonomy" id="637886"/>
    <lineage>
        <taxon>Bacteria</taxon>
        <taxon>Pseudomonadati</taxon>
        <taxon>Bacteroidota</taxon>
        <taxon>Bacteroidia</taxon>
        <taxon>Bacteroidales</taxon>
        <taxon>Dysgonomonadaceae</taxon>
        <taxon>Dysgonomonas</taxon>
    </lineage>
</organism>
<protein>
    <recommendedName>
        <fullName evidence="3">LamG-like jellyroll fold domain-containing protein</fullName>
    </recommendedName>
</protein>
<keyword evidence="2" id="KW-1015">Disulfide bond</keyword>
<evidence type="ECO:0000313" key="5">
    <source>
        <dbReference type="Proteomes" id="UP000555103"/>
    </source>
</evidence>
<dbReference type="InterPro" id="IPR013320">
    <property type="entry name" value="ConA-like_dom_sf"/>
</dbReference>
<evidence type="ECO:0000256" key="2">
    <source>
        <dbReference type="ARBA" id="ARBA00023157"/>
    </source>
</evidence>
<dbReference type="SMART" id="SM00560">
    <property type="entry name" value="LamGL"/>
    <property type="match status" value="1"/>
</dbReference>
<sequence>MNKIKICIFCLLAVILFSCNEDYEDFDSKAFIDSDSKLTTYLIKPDVSEYSTLLNVSVPRPAVEDIEFIFKVDESLVATYNNSFSDNAVILPSDYYTIPETKARIAKESVRSTDIEIEFKDVNLLDRDIVYVLPVTIASAGIELLESARTHYYIFKGGALINWAADIEENSFPVNWGNSSLVTGMTEVTIEGLLYLRQAERDGSDSHIMTFFGTESSFLIRLGDTFDPGQIMVVKNSSGKYPDNANDRTKAPVGRWFHLAVTHDASNTIRIYIDGELMSTTSAASGTFSLASGCYIGKSYNDNRYWPGMIAETRVWNKVRTQEEIAAHIYAVSTDSEGLVAYWKFDEGNGNTITDHSGNNTSVTANSALKWTSVSLPE</sequence>
<dbReference type="GO" id="GO:0004553">
    <property type="term" value="F:hydrolase activity, hydrolyzing O-glycosyl compounds"/>
    <property type="evidence" value="ECO:0007669"/>
    <property type="project" value="UniProtKB-ARBA"/>
</dbReference>
<feature type="domain" description="LamG-like jellyroll fold" evidence="3">
    <location>
        <begin position="186"/>
        <end position="323"/>
    </location>
</feature>
<dbReference type="Gene3D" id="2.60.120.200">
    <property type="match status" value="1"/>
</dbReference>
<evidence type="ECO:0000256" key="1">
    <source>
        <dbReference type="ARBA" id="ARBA00022729"/>
    </source>
</evidence>
<dbReference type="RefSeq" id="WP_183308570.1">
    <property type="nucleotide sequence ID" value="NZ_JACIEP010000017.1"/>
</dbReference>
<dbReference type="InterPro" id="IPR006558">
    <property type="entry name" value="LamG-like"/>
</dbReference>
<dbReference type="PROSITE" id="PS51257">
    <property type="entry name" value="PROKAR_LIPOPROTEIN"/>
    <property type="match status" value="1"/>
</dbReference>
<proteinExistence type="predicted"/>
<dbReference type="GO" id="GO:0005975">
    <property type="term" value="P:carbohydrate metabolic process"/>
    <property type="evidence" value="ECO:0007669"/>
    <property type="project" value="UniProtKB-ARBA"/>
</dbReference>
<dbReference type="Pfam" id="PF13385">
    <property type="entry name" value="Laminin_G_3"/>
    <property type="match status" value="1"/>
</dbReference>
<dbReference type="EMBL" id="JACIEP010000017">
    <property type="protein sequence ID" value="MBB4037742.1"/>
    <property type="molecule type" value="Genomic_DNA"/>
</dbReference>
<evidence type="ECO:0000259" key="3">
    <source>
        <dbReference type="SMART" id="SM00560"/>
    </source>
</evidence>
<dbReference type="AlphaFoldDB" id="A0A840CZB0"/>
<comment type="caution">
    <text evidence="4">The sequence shown here is derived from an EMBL/GenBank/DDBJ whole genome shotgun (WGS) entry which is preliminary data.</text>
</comment>
<keyword evidence="5" id="KW-1185">Reference proteome</keyword>
<reference evidence="4 5" key="1">
    <citation type="submission" date="2020-08" db="EMBL/GenBank/DDBJ databases">
        <title>Genomic Encyclopedia of Type Strains, Phase IV (KMG-IV): sequencing the most valuable type-strain genomes for metagenomic binning, comparative biology and taxonomic classification.</title>
        <authorList>
            <person name="Goeker M."/>
        </authorList>
    </citation>
    <scope>NUCLEOTIDE SEQUENCE [LARGE SCALE GENOMIC DNA]</scope>
    <source>
        <strain evidence="4 5">DSM 104969</strain>
    </source>
</reference>
<evidence type="ECO:0000313" key="4">
    <source>
        <dbReference type="EMBL" id="MBB4037742.1"/>
    </source>
</evidence>
<dbReference type="SUPFAM" id="SSF49899">
    <property type="entry name" value="Concanavalin A-like lectins/glucanases"/>
    <property type="match status" value="1"/>
</dbReference>
<dbReference type="Pfam" id="PF08522">
    <property type="entry name" value="BT_3987-like_N"/>
    <property type="match status" value="1"/>
</dbReference>